<gene>
    <name evidence="1" type="ORF">H8Z83_10915</name>
</gene>
<accession>A0A923ML01</accession>
<reference evidence="1" key="1">
    <citation type="submission" date="2020-08" db="EMBL/GenBank/DDBJ databases">
        <title>Genome public.</title>
        <authorList>
            <person name="Liu C."/>
            <person name="Sun Q."/>
        </authorList>
    </citation>
    <scope>NUCLEOTIDE SEQUENCE</scope>
    <source>
        <strain evidence="1">BX15</strain>
    </source>
</reference>
<protein>
    <submittedName>
        <fullName evidence="1">Alpha/beta hydrolase</fullName>
    </submittedName>
</protein>
<dbReference type="InterPro" id="IPR029058">
    <property type="entry name" value="AB_hydrolase_fold"/>
</dbReference>
<name>A0A923ML01_9FIRM</name>
<dbReference type="RefSeq" id="WP_187015053.1">
    <property type="nucleotide sequence ID" value="NZ_JACOQI010000010.1"/>
</dbReference>
<evidence type="ECO:0000313" key="2">
    <source>
        <dbReference type="Proteomes" id="UP000620327"/>
    </source>
</evidence>
<sequence>MKDLIVYVHGKGGSAQEAEHYKSLFPKDEVIGFDYHSQTPWEAKKEFLAFFTEQRGRCEHLTLVANSIGAFFTLSSLDETLVDRAYFISPIVDMENLICNMMQWSNVTKQELAEKREIATNFGETLSWEYLCYVRKHPIIWNVPTCILYGEHDNLTSIETVSAFAKLHHADLTVIPGGEHWFHTDEQMQFLDKWIRERSLNDVCG</sequence>
<dbReference type="EMBL" id="JACOQI010000010">
    <property type="protein sequence ID" value="MBC5770822.1"/>
    <property type="molecule type" value="Genomic_DNA"/>
</dbReference>
<keyword evidence="1" id="KW-0378">Hydrolase</keyword>
<organism evidence="1 2">
    <name type="scientific">Dysosmobacter segnis</name>
    <dbReference type="NCBI Taxonomy" id="2763042"/>
    <lineage>
        <taxon>Bacteria</taxon>
        <taxon>Bacillati</taxon>
        <taxon>Bacillota</taxon>
        <taxon>Clostridia</taxon>
        <taxon>Eubacteriales</taxon>
        <taxon>Oscillospiraceae</taxon>
        <taxon>Dysosmobacter</taxon>
    </lineage>
</organism>
<comment type="caution">
    <text evidence="1">The sequence shown here is derived from an EMBL/GenBank/DDBJ whole genome shotgun (WGS) entry which is preliminary data.</text>
</comment>
<dbReference type="Proteomes" id="UP000620327">
    <property type="component" value="Unassembled WGS sequence"/>
</dbReference>
<keyword evidence="2" id="KW-1185">Reference proteome</keyword>
<dbReference type="GO" id="GO:0016787">
    <property type="term" value="F:hydrolase activity"/>
    <property type="evidence" value="ECO:0007669"/>
    <property type="project" value="UniProtKB-KW"/>
</dbReference>
<proteinExistence type="predicted"/>
<dbReference type="SUPFAM" id="SSF53474">
    <property type="entry name" value="alpha/beta-Hydrolases"/>
    <property type="match status" value="1"/>
</dbReference>
<evidence type="ECO:0000313" key="1">
    <source>
        <dbReference type="EMBL" id="MBC5770822.1"/>
    </source>
</evidence>
<dbReference type="Gene3D" id="3.40.50.1820">
    <property type="entry name" value="alpha/beta hydrolase"/>
    <property type="match status" value="1"/>
</dbReference>
<dbReference type="AlphaFoldDB" id="A0A923ML01"/>